<organism evidence="1 2">
    <name type="scientific">Clostridium acidisoli DSM 12555</name>
    <dbReference type="NCBI Taxonomy" id="1121291"/>
    <lineage>
        <taxon>Bacteria</taxon>
        <taxon>Bacillati</taxon>
        <taxon>Bacillota</taxon>
        <taxon>Clostridia</taxon>
        <taxon>Eubacteriales</taxon>
        <taxon>Clostridiaceae</taxon>
        <taxon>Clostridium</taxon>
    </lineage>
</organism>
<evidence type="ECO:0008006" key="3">
    <source>
        <dbReference type="Google" id="ProtNLM"/>
    </source>
</evidence>
<protein>
    <recommendedName>
        <fullName evidence="3">FRG domain-containing protein</fullName>
    </recommendedName>
</protein>
<accession>A0A1W1XNN8</accession>
<keyword evidence="2" id="KW-1185">Reference proteome</keyword>
<evidence type="ECO:0000313" key="1">
    <source>
        <dbReference type="EMBL" id="SMC25516.1"/>
    </source>
</evidence>
<evidence type="ECO:0000313" key="2">
    <source>
        <dbReference type="Proteomes" id="UP000192468"/>
    </source>
</evidence>
<dbReference type="Proteomes" id="UP000192468">
    <property type="component" value="Unassembled WGS sequence"/>
</dbReference>
<proteinExistence type="predicted"/>
<name>A0A1W1XNN8_9CLOT</name>
<reference evidence="1 2" key="1">
    <citation type="submission" date="2017-04" db="EMBL/GenBank/DDBJ databases">
        <authorList>
            <person name="Afonso C.L."/>
            <person name="Miller P.J."/>
            <person name="Scott M.A."/>
            <person name="Spackman E."/>
            <person name="Goraichik I."/>
            <person name="Dimitrov K.M."/>
            <person name="Suarez D.L."/>
            <person name="Swayne D.E."/>
        </authorList>
    </citation>
    <scope>NUCLEOTIDE SEQUENCE [LARGE SCALE GENOMIC DNA]</scope>
    <source>
        <strain evidence="1 2">DSM 12555</strain>
    </source>
</reference>
<gene>
    <name evidence="1" type="ORF">SAMN02745134_02467</name>
</gene>
<dbReference type="AlphaFoldDB" id="A0A1W1XNN8"/>
<dbReference type="EMBL" id="FWXH01000009">
    <property type="protein sequence ID" value="SMC25516.1"/>
    <property type="molecule type" value="Genomic_DNA"/>
</dbReference>
<dbReference type="STRING" id="1121291.SAMN02745134_02467"/>
<sequence>MDWSRDAFVGLFFAVTQATADVGNDAAVWVLSPVILNQAFSFHSFVNPGYIPNVDEPVVDLYFGPNAQILDTTKPAAVIGPMNNPRIVAQRGTFTVFPRVENVTPLNMFTDASNYLLKICIAAESINFIKNQLTRYGITRFALFPDLCNIADEINLELMQEGQIPSA</sequence>